<dbReference type="GO" id="GO:0004502">
    <property type="term" value="F:kynurenine 3-monooxygenase activity"/>
    <property type="evidence" value="ECO:0007669"/>
    <property type="project" value="TreeGrafter"/>
</dbReference>
<evidence type="ECO:0000313" key="15">
    <source>
        <dbReference type="Proteomes" id="UP000601435"/>
    </source>
</evidence>
<keyword evidence="15" id="KW-1185">Reference proteome</keyword>
<accession>A0A812KME3</accession>
<keyword evidence="11" id="KW-0175">Coiled coil</keyword>
<evidence type="ECO:0000256" key="7">
    <source>
        <dbReference type="ARBA" id="ARBA00022857"/>
    </source>
</evidence>
<evidence type="ECO:0000256" key="10">
    <source>
        <dbReference type="PROSITE-ProRule" id="PRU00322"/>
    </source>
</evidence>
<dbReference type="Pfam" id="PF00641">
    <property type="entry name" value="Zn_ribbon_RanBP"/>
    <property type="match status" value="1"/>
</dbReference>
<dbReference type="InterPro" id="IPR036188">
    <property type="entry name" value="FAD/NAD-bd_sf"/>
</dbReference>
<dbReference type="Gene3D" id="3.50.50.60">
    <property type="entry name" value="FAD/NAD(P)-binding domain"/>
    <property type="match status" value="1"/>
</dbReference>
<feature type="domain" description="RanBP2-type" evidence="13">
    <location>
        <begin position="34"/>
        <end position="63"/>
    </location>
</feature>
<dbReference type="PANTHER" id="PTHR46028:SF2">
    <property type="entry name" value="KYNURENINE 3-MONOOXYGENASE"/>
    <property type="match status" value="1"/>
</dbReference>
<dbReference type="PANTHER" id="PTHR46028">
    <property type="entry name" value="KYNURENINE 3-MONOOXYGENASE"/>
    <property type="match status" value="1"/>
</dbReference>
<keyword evidence="5" id="KW-0274">FAD</keyword>
<dbReference type="InterPro" id="IPR002938">
    <property type="entry name" value="FAD-bd"/>
</dbReference>
<dbReference type="Pfam" id="PF01494">
    <property type="entry name" value="FAD_binding_3"/>
    <property type="match status" value="1"/>
</dbReference>
<evidence type="ECO:0000256" key="8">
    <source>
        <dbReference type="ARBA" id="ARBA00023002"/>
    </source>
</evidence>
<comment type="caution">
    <text evidence="14">The sequence shown here is derived from an EMBL/GenBank/DDBJ whole genome shotgun (WGS) entry which is preliminary data.</text>
</comment>
<keyword evidence="2" id="KW-0285">Flavoprotein</keyword>
<keyword evidence="6" id="KW-0862">Zinc</keyword>
<proteinExistence type="predicted"/>
<dbReference type="PROSITE" id="PS50199">
    <property type="entry name" value="ZF_RANBP2_2"/>
    <property type="match status" value="1"/>
</dbReference>
<dbReference type="PROSITE" id="PS01358">
    <property type="entry name" value="ZF_RANBP2_1"/>
    <property type="match status" value="1"/>
</dbReference>
<feature type="region of interest" description="Disordered" evidence="12">
    <location>
        <begin position="577"/>
        <end position="603"/>
    </location>
</feature>
<evidence type="ECO:0000256" key="6">
    <source>
        <dbReference type="ARBA" id="ARBA00022833"/>
    </source>
</evidence>
<dbReference type="GO" id="GO:0071949">
    <property type="term" value="F:FAD binding"/>
    <property type="evidence" value="ECO:0007669"/>
    <property type="project" value="InterPro"/>
</dbReference>
<evidence type="ECO:0000256" key="5">
    <source>
        <dbReference type="ARBA" id="ARBA00022827"/>
    </source>
</evidence>
<keyword evidence="9" id="KW-0503">Monooxygenase</keyword>
<dbReference type="GO" id="GO:0070189">
    <property type="term" value="P:kynurenine metabolic process"/>
    <property type="evidence" value="ECO:0007669"/>
    <property type="project" value="TreeGrafter"/>
</dbReference>
<keyword evidence="3" id="KW-0479">Metal-binding</keyword>
<keyword evidence="7" id="KW-0521">NADP</keyword>
<evidence type="ECO:0000256" key="9">
    <source>
        <dbReference type="ARBA" id="ARBA00023033"/>
    </source>
</evidence>
<evidence type="ECO:0000256" key="1">
    <source>
        <dbReference type="ARBA" id="ARBA00001974"/>
    </source>
</evidence>
<dbReference type="OrthoDB" id="655030at2759"/>
<evidence type="ECO:0000256" key="3">
    <source>
        <dbReference type="ARBA" id="ARBA00022723"/>
    </source>
</evidence>
<dbReference type="InterPro" id="IPR001876">
    <property type="entry name" value="Znf_RanBP2"/>
</dbReference>
<evidence type="ECO:0000259" key="13">
    <source>
        <dbReference type="PROSITE" id="PS50199"/>
    </source>
</evidence>
<name>A0A812KME3_9DINO</name>
<evidence type="ECO:0000313" key="14">
    <source>
        <dbReference type="EMBL" id="CAE7226558.1"/>
    </source>
</evidence>
<dbReference type="EMBL" id="CAJNJA010007586">
    <property type="protein sequence ID" value="CAE7226558.1"/>
    <property type="molecule type" value="Genomic_DNA"/>
</dbReference>
<sequence length="1723" mass="188065">MKENGCTREFIQAALMRRRLERLASMEDSTASPTRERWVCPRCGEDNKPERQHCNNCGAPAPWVSATTKVPSQCEDTEDGFRGDTLCVKGLRDNLRKIAADLEPAPTAPCAQATTSWLPSVLEGENLTIFQEGELRLRVLPAAVSRKPFSYKLTAGSTGARLKVRGASVVIEGNGKSALHTSIPLTPGQRVLRSHARGPTHLARQPNIYVLVLDSVKMAGCAPLHAVGPSVGPNIAVSLAGEAGGGRGGDAKFTGRARGRGSRSAARTPMKSASAPQLEGTLSASIRKTLRNRGENDFGMVLGHNPSAADDVYVPRAMWSDTADNPLKQAGNNWDARAFVEEEKKREQHRLSMKEYYRRELDKQLEENKAFRQAKNSEFEDMAKTVTADSFNKQRRTQMEKDNEHEKRMAMRKGLDEQMALIEERAKEARLQDLMEGAEIKARSIQLLCEDLDAQKKRREELKKHGNETLEAIARRATNNSNEKQMEKDELNARMREQLLQEQYRLAAQQERLKAAQRTADAKEARYFATAGRDLEERYQHESMRQDRDEKQHNLRLQLHYARREAARKKQQEKVLQGMRMQQGAADNSRELDRMGKERERDAVNDAVRRAGEAEGAKLRRQREAELALQAEHAKMMLQKQQREKAEADWPRPRITPGCSMAIDQSFVDMTAARAKGATVPKSYKPMHQVDAAKDLSKPLGAPRVKPWVDLAKSYGPGGVNGVFMGDGRTKQSLMATGGCRRILTEATARKTWSEGIGAEDMKAGEQAALQRHHANLLDKTVAVLSGLRNSAWPFTDPEQEQGSLVAAVVVAIDVMSRTDGDVQRLLAPDRGLLRNQVKSGAPTASEVFDYETLESGSFKHEHTFQDWTSLESIAASANMDASFSNPEFCGLAHELLTYDGLIVLRLETVKRFAKQGSDGFQAMLDLVFPSGTTLILPLPDNHVKRSNSRISTFHLDEVPGKSLSEAKHLLVNVWFPCPTCDLGSKRLALGRGRAFRDIARAEKLKVYGPGPRIPRSQPTVNYCLSPEGTEKLALSGDLAFTPEQSLAVFISGTTSNLPVPICPHAGALPGSSQEFRYHVYARSIHTLEELLPLTLQALRRSGPGYVGGAAGWFHSIQWGSTVQNLYPMLGGLELEGDNSHNLLRTLKRSGYRVGVFCEFRDYFCGEQEDLGLADDVFPLTRRDTWRETWVESLCLAKVCGTELKLEPLLAMAAAGRRWHRRPWSMAAAMICALGLGLAAAFVGPASAAKDAATASLRRPSSWQLGAEGRSSSGPGLALSVLIAGAGPSGLLLAHRLLSAGASVRLVEGRRDPRTDKSLQGRAYALGLGIRGHTAIRTAGEQLWASIKPNGFASERFKLHLSPSFAIDLRTPEDNSGLEPSLLIYQSDLCSAMLDDLERSFTGTGRLQISFDTRLKSADPIAGSAVLQSGDKLEELAPVDVIAGCDGVNSAVRASIAGTCTGFKVEQTQLPGSLKVLRFPQMPEKLDPTAVHAIPGKGGTSAFVEPTARGGCALINWREPGKDGKTEPGLGDLADAAQAREVLAASFPLIADAMDEESAKQFVSQKASRASTVKCNTYSFGRAVLLGDAAHSTGGASGQGCNSALQDAVVLAEILQKEVADAGHDVPEALALYSKKQVPEGHALLDLSLGPGDSAGPLRRALYGAASFAGTLLSKLGLAEPPLQTLLTTCLTSFAEIRRDRDLYFGDFPSQEEFDREIEKNTA</sequence>
<evidence type="ECO:0000256" key="4">
    <source>
        <dbReference type="ARBA" id="ARBA00022771"/>
    </source>
</evidence>
<dbReference type="PRINTS" id="PR00420">
    <property type="entry name" value="RNGMNOXGNASE"/>
</dbReference>
<evidence type="ECO:0000256" key="11">
    <source>
        <dbReference type="SAM" id="Coils"/>
    </source>
</evidence>
<feature type="compositionally biased region" description="Basic and acidic residues" evidence="12">
    <location>
        <begin position="588"/>
        <end position="603"/>
    </location>
</feature>
<feature type="coiled-coil region" evidence="11">
    <location>
        <begin position="412"/>
        <end position="526"/>
    </location>
</feature>
<organism evidence="14 15">
    <name type="scientific">Symbiodinium necroappetens</name>
    <dbReference type="NCBI Taxonomy" id="1628268"/>
    <lineage>
        <taxon>Eukaryota</taxon>
        <taxon>Sar</taxon>
        <taxon>Alveolata</taxon>
        <taxon>Dinophyceae</taxon>
        <taxon>Suessiales</taxon>
        <taxon>Symbiodiniaceae</taxon>
        <taxon>Symbiodinium</taxon>
    </lineage>
</organism>
<keyword evidence="8" id="KW-0560">Oxidoreductase</keyword>
<protein>
    <submittedName>
        <fullName evidence="14">Kmo protein</fullName>
    </submittedName>
</protein>
<dbReference type="GO" id="GO:0008270">
    <property type="term" value="F:zinc ion binding"/>
    <property type="evidence" value="ECO:0007669"/>
    <property type="project" value="UniProtKB-KW"/>
</dbReference>
<reference evidence="14" key="1">
    <citation type="submission" date="2021-02" db="EMBL/GenBank/DDBJ databases">
        <authorList>
            <person name="Dougan E. K."/>
            <person name="Rhodes N."/>
            <person name="Thang M."/>
            <person name="Chan C."/>
        </authorList>
    </citation>
    <scope>NUCLEOTIDE SEQUENCE</scope>
</reference>
<dbReference type="SMART" id="SM00547">
    <property type="entry name" value="ZnF_RBZ"/>
    <property type="match status" value="1"/>
</dbReference>
<gene>
    <name evidence="14" type="primary">kmo</name>
    <name evidence="14" type="ORF">SNEC2469_LOCUS3235</name>
</gene>
<evidence type="ECO:0000256" key="2">
    <source>
        <dbReference type="ARBA" id="ARBA00022630"/>
    </source>
</evidence>
<feature type="region of interest" description="Disordered" evidence="12">
    <location>
        <begin position="241"/>
        <end position="278"/>
    </location>
</feature>
<dbReference type="Proteomes" id="UP000601435">
    <property type="component" value="Unassembled WGS sequence"/>
</dbReference>
<keyword evidence="4 10" id="KW-0863">Zinc-finger</keyword>
<evidence type="ECO:0000256" key="12">
    <source>
        <dbReference type="SAM" id="MobiDB-lite"/>
    </source>
</evidence>
<dbReference type="SUPFAM" id="SSF51905">
    <property type="entry name" value="FAD/NAD(P)-binding domain"/>
    <property type="match status" value="1"/>
</dbReference>
<comment type="cofactor">
    <cofactor evidence="1">
        <name>FAD</name>
        <dbReference type="ChEBI" id="CHEBI:57692"/>
    </cofactor>
</comment>